<accession>A0A413EMX2</accession>
<feature type="transmembrane region" description="Helical" evidence="1">
    <location>
        <begin position="199"/>
        <end position="223"/>
    </location>
</feature>
<feature type="transmembrane region" description="Helical" evidence="1">
    <location>
        <begin position="357"/>
        <end position="384"/>
    </location>
</feature>
<keyword evidence="1" id="KW-1133">Transmembrane helix</keyword>
<name>A0A413EMX2_BACOV</name>
<evidence type="ECO:0008006" key="4">
    <source>
        <dbReference type="Google" id="ProtNLM"/>
    </source>
</evidence>
<proteinExistence type="predicted"/>
<feature type="transmembrane region" description="Helical" evidence="1">
    <location>
        <begin position="235"/>
        <end position="252"/>
    </location>
</feature>
<feature type="transmembrane region" description="Helical" evidence="1">
    <location>
        <begin position="167"/>
        <end position="187"/>
    </location>
</feature>
<keyword evidence="1" id="KW-0472">Membrane</keyword>
<feature type="transmembrane region" description="Helical" evidence="1">
    <location>
        <begin position="111"/>
        <end position="132"/>
    </location>
</feature>
<reference evidence="2 3" key="1">
    <citation type="submission" date="2018-08" db="EMBL/GenBank/DDBJ databases">
        <title>A genome reference for cultivated species of the human gut microbiota.</title>
        <authorList>
            <person name="Zou Y."/>
            <person name="Xue W."/>
            <person name="Luo G."/>
        </authorList>
    </citation>
    <scope>NUCLEOTIDE SEQUENCE [LARGE SCALE GENOMIC DNA]</scope>
    <source>
        <strain evidence="2 3">AF04-46</strain>
    </source>
</reference>
<dbReference type="RefSeq" id="WP_118023881.1">
    <property type="nucleotide sequence ID" value="NZ_CP176640.1"/>
</dbReference>
<sequence length="393" mass="46380">MIKRNILFFLYSFVIIYCLFYGARAWPTWFLTSPYLYLSFFIIVVIFFSTNKIRIRLTFIEIIALLLYFVTFMSISDMSFNGLLGNFLIASIVSSVFLLSKKYAEGLLRNIQSVMFYILIPSLVLHFIFLFYNYPSPFIIQNEWSERYVFFNYFFLIKNEILYQNRFCGIFLEPGYLAALCSFLLFVDKYDLKKKENKILVLAVMVSLSLAGYIFLAVGYMLLRANRIVDLLKKIFGLLFYVLLFYTIFTNYDDGDNIVNKSIIERLQLDKEKGIKGNNRVTGVVDDYYDFFLKSDELWSGYGKTEMQRIRQYESDWIAAGYKPFLMQNGIFILMMILLFYLMIAIDAKNRLYSMSFLLIIILYFTAVGELFSEMWIILFLLGIRLNNLSRTT</sequence>
<evidence type="ECO:0000256" key="1">
    <source>
        <dbReference type="SAM" id="Phobius"/>
    </source>
</evidence>
<feature type="transmembrane region" description="Helical" evidence="1">
    <location>
        <begin position="29"/>
        <end position="48"/>
    </location>
</feature>
<dbReference type="EMBL" id="QSBI01000020">
    <property type="protein sequence ID" value="RGX08467.1"/>
    <property type="molecule type" value="Genomic_DNA"/>
</dbReference>
<feature type="transmembrane region" description="Helical" evidence="1">
    <location>
        <begin position="7"/>
        <end position="23"/>
    </location>
</feature>
<dbReference type="AlphaFoldDB" id="A0A413EMX2"/>
<evidence type="ECO:0000313" key="2">
    <source>
        <dbReference type="EMBL" id="RGX08467.1"/>
    </source>
</evidence>
<comment type="caution">
    <text evidence="2">The sequence shown here is derived from an EMBL/GenBank/DDBJ whole genome shotgun (WGS) entry which is preliminary data.</text>
</comment>
<feature type="transmembrane region" description="Helical" evidence="1">
    <location>
        <begin position="55"/>
        <end position="75"/>
    </location>
</feature>
<feature type="transmembrane region" description="Helical" evidence="1">
    <location>
        <begin position="81"/>
        <end position="99"/>
    </location>
</feature>
<organism evidence="2 3">
    <name type="scientific">Bacteroides ovatus</name>
    <dbReference type="NCBI Taxonomy" id="28116"/>
    <lineage>
        <taxon>Bacteria</taxon>
        <taxon>Pseudomonadati</taxon>
        <taxon>Bacteroidota</taxon>
        <taxon>Bacteroidia</taxon>
        <taxon>Bacteroidales</taxon>
        <taxon>Bacteroidaceae</taxon>
        <taxon>Bacteroides</taxon>
    </lineage>
</organism>
<protein>
    <recommendedName>
        <fullName evidence="4">O-antigen ligase family protein</fullName>
    </recommendedName>
</protein>
<evidence type="ECO:0000313" key="3">
    <source>
        <dbReference type="Proteomes" id="UP000286031"/>
    </source>
</evidence>
<gene>
    <name evidence="2" type="ORF">DWV35_15215</name>
</gene>
<dbReference type="Proteomes" id="UP000286031">
    <property type="component" value="Unassembled WGS sequence"/>
</dbReference>
<keyword evidence="1" id="KW-0812">Transmembrane</keyword>
<feature type="transmembrane region" description="Helical" evidence="1">
    <location>
        <begin position="325"/>
        <end position="345"/>
    </location>
</feature>